<name>A0A194PMI1_PAPXU</name>
<keyword evidence="3" id="KW-1185">Reference proteome</keyword>
<evidence type="ECO:0000256" key="1">
    <source>
        <dbReference type="SAM" id="MobiDB-lite"/>
    </source>
</evidence>
<dbReference type="EMBL" id="KQ459601">
    <property type="protein sequence ID" value="KPI93944.1"/>
    <property type="molecule type" value="Genomic_DNA"/>
</dbReference>
<dbReference type="AlphaFoldDB" id="A0A194PMI1"/>
<protein>
    <submittedName>
        <fullName evidence="2">Uncharacterized protein</fullName>
    </submittedName>
</protein>
<dbReference type="Proteomes" id="UP000053268">
    <property type="component" value="Unassembled WGS sequence"/>
</dbReference>
<evidence type="ECO:0000313" key="3">
    <source>
        <dbReference type="Proteomes" id="UP000053268"/>
    </source>
</evidence>
<feature type="compositionally biased region" description="Polar residues" evidence="1">
    <location>
        <begin position="1"/>
        <end position="11"/>
    </location>
</feature>
<organism evidence="2 3">
    <name type="scientific">Papilio xuthus</name>
    <name type="common">Asian swallowtail butterfly</name>
    <dbReference type="NCBI Taxonomy" id="66420"/>
    <lineage>
        <taxon>Eukaryota</taxon>
        <taxon>Metazoa</taxon>
        <taxon>Ecdysozoa</taxon>
        <taxon>Arthropoda</taxon>
        <taxon>Hexapoda</taxon>
        <taxon>Insecta</taxon>
        <taxon>Pterygota</taxon>
        <taxon>Neoptera</taxon>
        <taxon>Endopterygota</taxon>
        <taxon>Lepidoptera</taxon>
        <taxon>Glossata</taxon>
        <taxon>Ditrysia</taxon>
        <taxon>Papilionoidea</taxon>
        <taxon>Papilionidae</taxon>
        <taxon>Papilioninae</taxon>
        <taxon>Papilio</taxon>
    </lineage>
</organism>
<proteinExistence type="predicted"/>
<reference evidence="2 3" key="1">
    <citation type="journal article" date="2015" name="Nat. Commun.">
        <title>Outbred genome sequencing and CRISPR/Cas9 gene editing in butterflies.</title>
        <authorList>
            <person name="Li X."/>
            <person name="Fan D."/>
            <person name="Zhang W."/>
            <person name="Liu G."/>
            <person name="Zhang L."/>
            <person name="Zhao L."/>
            <person name="Fang X."/>
            <person name="Chen L."/>
            <person name="Dong Y."/>
            <person name="Chen Y."/>
            <person name="Ding Y."/>
            <person name="Zhao R."/>
            <person name="Feng M."/>
            <person name="Zhu Y."/>
            <person name="Feng Y."/>
            <person name="Jiang X."/>
            <person name="Zhu D."/>
            <person name="Xiang H."/>
            <person name="Feng X."/>
            <person name="Li S."/>
            <person name="Wang J."/>
            <person name="Zhang G."/>
            <person name="Kronforst M.R."/>
            <person name="Wang W."/>
        </authorList>
    </citation>
    <scope>NUCLEOTIDE SEQUENCE [LARGE SCALE GENOMIC DNA]</scope>
    <source>
        <strain evidence="2">Ya'a_city_454_Px</strain>
        <tissue evidence="2">Whole body</tissue>
    </source>
</reference>
<sequence>MKRTVSQQSDVNGDCSAGFTSRNEKSEPSIECDVSKGVTRESELADSHCRANAHRVKIAGHNRLVKVNHLTRRQVAATVNTAGIPRPAPLSGTQ</sequence>
<accession>A0A194PMI1</accession>
<evidence type="ECO:0000313" key="2">
    <source>
        <dbReference type="EMBL" id="KPI93944.1"/>
    </source>
</evidence>
<feature type="region of interest" description="Disordered" evidence="1">
    <location>
        <begin position="1"/>
        <end position="37"/>
    </location>
</feature>
<gene>
    <name evidence="2" type="ORF">RR46_13109</name>
</gene>